<evidence type="ECO:0000259" key="1">
    <source>
        <dbReference type="Pfam" id="PF17128"/>
    </source>
</evidence>
<dbReference type="AlphaFoldDB" id="A0A4R7ZMG2"/>
<feature type="domain" description="DUF5107" evidence="1">
    <location>
        <begin position="60"/>
        <end position="333"/>
    </location>
</feature>
<protein>
    <submittedName>
        <fullName evidence="2">Uncharacterized protein DUF5107</fullName>
    </submittedName>
</protein>
<dbReference type="EMBL" id="SODF01000002">
    <property type="protein sequence ID" value="TDW19037.1"/>
    <property type="molecule type" value="Genomic_DNA"/>
</dbReference>
<gene>
    <name evidence="2" type="ORF">EV650_5640</name>
</gene>
<dbReference type="InterPro" id="IPR033396">
    <property type="entry name" value="DUF5107"/>
</dbReference>
<organism evidence="2 3">
    <name type="scientific">Kribbella kalugense</name>
    <dbReference type="NCBI Taxonomy" id="2512221"/>
    <lineage>
        <taxon>Bacteria</taxon>
        <taxon>Bacillati</taxon>
        <taxon>Actinomycetota</taxon>
        <taxon>Actinomycetes</taxon>
        <taxon>Propionibacteriales</taxon>
        <taxon>Kribbellaceae</taxon>
        <taxon>Kribbella</taxon>
    </lineage>
</organism>
<name>A0A4R7ZMG2_9ACTN</name>
<dbReference type="RefSeq" id="WP_134121943.1">
    <property type="nucleotide sequence ID" value="NZ_SODF01000002.1"/>
</dbReference>
<dbReference type="OrthoDB" id="174931at2"/>
<comment type="caution">
    <text evidence="2">The sequence shown here is derived from an EMBL/GenBank/DDBJ whole genome shotgun (WGS) entry which is preliminary data.</text>
</comment>
<proteinExistence type="predicted"/>
<dbReference type="InterPro" id="IPR011990">
    <property type="entry name" value="TPR-like_helical_dom_sf"/>
</dbReference>
<evidence type="ECO:0000313" key="2">
    <source>
        <dbReference type="EMBL" id="TDW19037.1"/>
    </source>
</evidence>
<dbReference type="Gene3D" id="1.25.40.10">
    <property type="entry name" value="Tetratricopeptide repeat domain"/>
    <property type="match status" value="1"/>
</dbReference>
<reference evidence="2 3" key="1">
    <citation type="submission" date="2019-03" db="EMBL/GenBank/DDBJ databases">
        <title>Genomic Encyclopedia of Type Strains, Phase III (KMG-III): the genomes of soil and plant-associated and newly described type strains.</title>
        <authorList>
            <person name="Whitman W."/>
        </authorList>
    </citation>
    <scope>NUCLEOTIDE SEQUENCE [LARGE SCALE GENOMIC DNA]</scope>
    <source>
        <strain evidence="2 3">VKM Ac-2570</strain>
    </source>
</reference>
<sequence length="620" mass="68404">MTILSAQNLVLPAASLGPENPLAPLRTHREIHQVENLAELPPELRENIEYGRLHSPLPCLDQDGYDRTLVETSFPALVLENDHLRATVLPSLGGRLYSLVHKATGQELLYRNPVFQPANLALRNAWFAGGVEWNVGSTGHWTGTCAPMHAARVEGPDGTPILRLWELERTRNLVTQLDFWLPADSEFLYVGVRLQNPSDVEVPAYWWSNIAVAQSPETRVLVPADQAWRYGYGSRLDLIDVDADLTYPMRHPRAVDYFFEPLPEEHSWIASVDDTGTGLVQASTERLQGRKLFVWGQGEGGRRWQDWLAPGLNGDGYAEIQAGLARTQMEHLKLPAETDWHWLEAYGRVSVDPASAHADDWKTARRAGANALSPLLDGLPAQEKAWLEVVDSAPVELLAVGSGWGALELARTSWTVSDGTPFTADTMTSREQAWLPLLDGRLPAVDDVPDGTLVAWSALLEAAEGNWLVWYHRGVARHYYGDVDGAVEAWRQSGDNAWALRNLGLVTGDLSHYERAVELLPDLVPLAVEAVAATLDSDVALAERMLAHAPDDPRIQLLRVRYALETGDPAAAHELLAAGIQLATVREGANPLTDYWLAAEQALGTQRPVPPQYQFGMGEI</sequence>
<dbReference type="Proteomes" id="UP000295447">
    <property type="component" value="Unassembled WGS sequence"/>
</dbReference>
<evidence type="ECO:0000313" key="3">
    <source>
        <dbReference type="Proteomes" id="UP000295447"/>
    </source>
</evidence>
<dbReference type="Pfam" id="PF17128">
    <property type="entry name" value="DUF5107"/>
    <property type="match status" value="1"/>
</dbReference>
<keyword evidence="3" id="KW-1185">Reference proteome</keyword>
<dbReference type="SUPFAM" id="SSF48452">
    <property type="entry name" value="TPR-like"/>
    <property type="match status" value="1"/>
</dbReference>
<accession>A0A4R7ZMG2</accession>